<sequence length="163" mass="18814">MTENSYEQIAAVVITEASNIDPRFGKQIPNEKQLHGRVRSWAKVFERNGAVWPQEALDAVYAHYERADAFPIMPGDVIEYCAKQPVASSREHVSWWLDRWAQHPWSTAIEEKVGRPIPQLEPDSNDTADAPRLIEKRRAFIDEQRDFFIDQIIANADRKAITR</sequence>
<gene>
    <name evidence="1" type="ORF">KUM34_014845</name>
</gene>
<dbReference type="RefSeq" id="WP_229582063.1">
    <property type="nucleotide sequence ID" value="NZ_CP083974.1"/>
</dbReference>
<dbReference type="EMBL" id="CP083974">
    <property type="protein sequence ID" value="UZF43189.1"/>
    <property type="molecule type" value="Genomic_DNA"/>
</dbReference>
<protein>
    <submittedName>
        <fullName evidence="1">Uncharacterized protein</fullName>
    </submittedName>
</protein>
<dbReference type="Proteomes" id="UP001162740">
    <property type="component" value="Chromosome"/>
</dbReference>
<reference evidence="1 2" key="1">
    <citation type="journal article" date="2021" name="Front. Microbiol.">
        <title>Bacterial Transformation of Aromatic Monomers in Softwood Black Liquor.</title>
        <authorList>
            <person name="Navas L.E."/>
            <person name="Dexter G."/>
            <person name="Liu J."/>
            <person name="Levy-Booth D."/>
            <person name="Cho M."/>
            <person name="Jang S.K."/>
            <person name="Mansfield S.D."/>
            <person name="Renneckar S."/>
            <person name="Mohn W.W."/>
            <person name="Eltis L.D."/>
        </authorList>
    </citation>
    <scope>NUCLEOTIDE SEQUENCE [LARGE SCALE GENOMIC DNA]</scope>
    <source>
        <strain evidence="1 2">GD02</strain>
    </source>
</reference>
<name>A0AA46WRR6_RHORH</name>
<evidence type="ECO:0000313" key="1">
    <source>
        <dbReference type="EMBL" id="UZF43189.1"/>
    </source>
</evidence>
<organism evidence="1 2">
    <name type="scientific">Rhodococcus rhodochrous</name>
    <dbReference type="NCBI Taxonomy" id="1829"/>
    <lineage>
        <taxon>Bacteria</taxon>
        <taxon>Bacillati</taxon>
        <taxon>Actinomycetota</taxon>
        <taxon>Actinomycetes</taxon>
        <taxon>Mycobacteriales</taxon>
        <taxon>Nocardiaceae</taxon>
        <taxon>Rhodococcus</taxon>
    </lineage>
</organism>
<proteinExistence type="predicted"/>
<dbReference type="AlphaFoldDB" id="A0AA46WRR6"/>
<evidence type="ECO:0000313" key="2">
    <source>
        <dbReference type="Proteomes" id="UP001162740"/>
    </source>
</evidence>
<accession>A0AA46WRR6</accession>